<organism evidence="1 2">
    <name type="scientific">Candidatus Bealeia paramacronuclearis</name>
    <dbReference type="NCBI Taxonomy" id="1921001"/>
    <lineage>
        <taxon>Bacteria</taxon>
        <taxon>Pseudomonadati</taxon>
        <taxon>Pseudomonadota</taxon>
        <taxon>Alphaproteobacteria</taxon>
        <taxon>Holosporales</taxon>
        <taxon>Holosporaceae</taxon>
        <taxon>Candidatus Bealeia</taxon>
    </lineage>
</organism>
<geneLocation type="plasmid" evidence="1 2">
    <name>pBealeia1</name>
</geneLocation>
<gene>
    <name evidence="1" type="ORF">Bealeia1_01996</name>
</gene>
<sequence length="216" mass="23591">MALPQTYIWPAATFATIAERQTVQQNAYLQLTPDFQQMSGRFPGFSRTLAFSSSKDGAGLEILVQGLLNGQIVEEALKGPAKDQTVETKQLFSSLTSIQVLNKTAKDLSVSLGAKGILGWFLFNFQSPYPAMSLSTDFKKKVDSKITWQMVGTLEDLNQVSNPKLFTFGTPVQQTKQADSSLWTGIAGPLRYVGLQIENASPDDTVSATFVQQGIN</sequence>
<dbReference type="RefSeq" id="WP_338453757.1">
    <property type="nucleotide sequence ID" value="NZ_CP133271.1"/>
</dbReference>
<accession>A0ABZ2C6K9</accession>
<dbReference type="EMBL" id="CP133271">
    <property type="protein sequence ID" value="WVX67777.1"/>
    <property type="molecule type" value="Genomic_DNA"/>
</dbReference>
<evidence type="ECO:0000313" key="1">
    <source>
        <dbReference type="EMBL" id="WVX67777.1"/>
    </source>
</evidence>
<reference evidence="1 2" key="1">
    <citation type="journal article" date="2024" name="Environ. Microbiol.">
        <title>Novel evolutionary insights on the interactions of the Holosporales (Alphaproteobacteria) with eukaryotic hosts from comparative genomics.</title>
        <authorList>
            <person name="Giovannini M."/>
            <person name="Petroni G."/>
            <person name="Castelli M."/>
        </authorList>
    </citation>
    <scope>NUCLEOTIDE SEQUENCE [LARGE SCALE GENOMIC DNA]</scope>
    <source>
        <strain evidence="1 2">US_Bl 15I1</strain>
    </source>
</reference>
<keyword evidence="1" id="KW-0614">Plasmid</keyword>
<evidence type="ECO:0000313" key="2">
    <source>
        <dbReference type="Proteomes" id="UP001330434"/>
    </source>
</evidence>
<name>A0ABZ2C6K9_9PROT</name>
<proteinExistence type="predicted"/>
<dbReference type="Proteomes" id="UP001330434">
    <property type="component" value="Plasmid pBealeia1"/>
</dbReference>
<protein>
    <submittedName>
        <fullName evidence="1">Uncharacterized protein</fullName>
    </submittedName>
</protein>
<keyword evidence="2" id="KW-1185">Reference proteome</keyword>